<keyword evidence="5" id="KW-1185">Reference proteome</keyword>
<dbReference type="GO" id="GO:0005506">
    <property type="term" value="F:iron ion binding"/>
    <property type="evidence" value="ECO:0007669"/>
    <property type="project" value="InterPro"/>
</dbReference>
<keyword evidence="3" id="KW-0812">Transmembrane</keyword>
<keyword evidence="3" id="KW-0472">Membrane</keyword>
<sequence>MDTLVYLVPLVLLPLSLSFFFFFGKSNPSSSKNPPGTSGWPMVGENIDFALAGPQKFVYDRMKKYSPDVFQTSLLGEKMAVFCGATGNKFLFTNENKLLTSWWPQSMKKALLFPDFVEDSLKEVSALKRSFLHDILKPEALKQYIPLMDSMARDHLEADWSPHEEVKVFPMLKKYTFALACKLFMSVDDPEHVARLAKHFTLVTSGMFSVPIDLPGTAYNRAIKGGKLVRDELLKIIRDRKKEMIENKETAGRDLLSRMLLVTDENGEFMSEMEISNNIIGLLVASYETTSTAVTFVLKYLAELPHVYDEVYRGTAKTQVLTRKSVFHLSTCSGQQRKYDKDDTEHLLGSIVPSGMEIKNTKEKANVKEDNTSRQKRSHSMALTLLNFGREYASMNFILVALNLDA</sequence>
<protein>
    <recommendedName>
        <fullName evidence="6">Cytochrome P450</fullName>
    </recommendedName>
</protein>
<dbReference type="InterPro" id="IPR001128">
    <property type="entry name" value="Cyt_P450"/>
</dbReference>
<dbReference type="PANTHER" id="PTHR24286:SF53">
    <property type="entry name" value="BETA-AMYRIN 28-OXIDASE-LIKE"/>
    <property type="match status" value="1"/>
</dbReference>
<dbReference type="GO" id="GO:0004497">
    <property type="term" value="F:monooxygenase activity"/>
    <property type="evidence" value="ECO:0007669"/>
    <property type="project" value="InterPro"/>
</dbReference>
<evidence type="ECO:0000313" key="4">
    <source>
        <dbReference type="EMBL" id="KAK3030033.1"/>
    </source>
</evidence>
<dbReference type="GO" id="GO:0016125">
    <property type="term" value="P:sterol metabolic process"/>
    <property type="evidence" value="ECO:0007669"/>
    <property type="project" value="TreeGrafter"/>
</dbReference>
<name>A0AA88WMF1_9ASTE</name>
<evidence type="ECO:0000313" key="5">
    <source>
        <dbReference type="Proteomes" id="UP001188597"/>
    </source>
</evidence>
<evidence type="ECO:0000256" key="3">
    <source>
        <dbReference type="SAM" id="Phobius"/>
    </source>
</evidence>
<feature type="transmembrane region" description="Helical" evidence="3">
    <location>
        <begin position="6"/>
        <end position="24"/>
    </location>
</feature>
<dbReference type="PANTHER" id="PTHR24286">
    <property type="entry name" value="CYTOCHROME P450 26"/>
    <property type="match status" value="1"/>
</dbReference>
<dbReference type="EMBL" id="JAVXUP010000354">
    <property type="protein sequence ID" value="KAK3030033.1"/>
    <property type="molecule type" value="Genomic_DNA"/>
</dbReference>
<dbReference type="GO" id="GO:0020037">
    <property type="term" value="F:heme binding"/>
    <property type="evidence" value="ECO:0007669"/>
    <property type="project" value="InterPro"/>
</dbReference>
<evidence type="ECO:0008006" key="6">
    <source>
        <dbReference type="Google" id="ProtNLM"/>
    </source>
</evidence>
<comment type="caution">
    <text evidence="4">The sequence shown here is derived from an EMBL/GenBank/DDBJ whole genome shotgun (WGS) entry which is preliminary data.</text>
</comment>
<gene>
    <name evidence="4" type="ORF">RJ639_038132</name>
</gene>
<dbReference type="Pfam" id="PF00067">
    <property type="entry name" value="p450"/>
    <property type="match status" value="1"/>
</dbReference>
<dbReference type="GO" id="GO:0016705">
    <property type="term" value="F:oxidoreductase activity, acting on paired donors, with incorporation or reduction of molecular oxygen"/>
    <property type="evidence" value="ECO:0007669"/>
    <property type="project" value="InterPro"/>
</dbReference>
<dbReference type="AlphaFoldDB" id="A0AA88WMF1"/>
<dbReference type="Gene3D" id="1.10.630.10">
    <property type="entry name" value="Cytochrome P450"/>
    <property type="match status" value="1"/>
</dbReference>
<proteinExistence type="predicted"/>
<dbReference type="Proteomes" id="UP001188597">
    <property type="component" value="Unassembled WGS sequence"/>
</dbReference>
<dbReference type="SUPFAM" id="SSF48264">
    <property type="entry name" value="Cytochrome P450"/>
    <property type="match status" value="1"/>
</dbReference>
<keyword evidence="1" id="KW-0479">Metal-binding</keyword>
<organism evidence="4 5">
    <name type="scientific">Escallonia herrerae</name>
    <dbReference type="NCBI Taxonomy" id="1293975"/>
    <lineage>
        <taxon>Eukaryota</taxon>
        <taxon>Viridiplantae</taxon>
        <taxon>Streptophyta</taxon>
        <taxon>Embryophyta</taxon>
        <taxon>Tracheophyta</taxon>
        <taxon>Spermatophyta</taxon>
        <taxon>Magnoliopsida</taxon>
        <taxon>eudicotyledons</taxon>
        <taxon>Gunneridae</taxon>
        <taxon>Pentapetalae</taxon>
        <taxon>asterids</taxon>
        <taxon>campanulids</taxon>
        <taxon>Escalloniales</taxon>
        <taxon>Escalloniaceae</taxon>
        <taxon>Escallonia</taxon>
    </lineage>
</organism>
<dbReference type="InterPro" id="IPR036396">
    <property type="entry name" value="Cyt_P450_sf"/>
</dbReference>
<keyword evidence="2" id="KW-0408">Iron</keyword>
<keyword evidence="3" id="KW-1133">Transmembrane helix</keyword>
<reference evidence="4" key="1">
    <citation type="submission" date="2022-12" db="EMBL/GenBank/DDBJ databases">
        <title>Draft genome assemblies for two species of Escallonia (Escalloniales).</title>
        <authorList>
            <person name="Chanderbali A."/>
            <person name="Dervinis C."/>
            <person name="Anghel I."/>
            <person name="Soltis D."/>
            <person name="Soltis P."/>
            <person name="Zapata F."/>
        </authorList>
    </citation>
    <scope>NUCLEOTIDE SEQUENCE</scope>
    <source>
        <strain evidence="4">UCBG64.0493</strain>
        <tissue evidence="4">Leaf</tissue>
    </source>
</reference>
<accession>A0AA88WMF1</accession>
<evidence type="ECO:0000256" key="1">
    <source>
        <dbReference type="ARBA" id="ARBA00022723"/>
    </source>
</evidence>
<evidence type="ECO:0000256" key="2">
    <source>
        <dbReference type="ARBA" id="ARBA00023004"/>
    </source>
</evidence>